<dbReference type="InterPro" id="IPR020342">
    <property type="entry name" value="Phage_T4_Gp16_DNA-pack"/>
</dbReference>
<accession>A0A382UAB7</accession>
<dbReference type="EMBL" id="UINC01142582">
    <property type="protein sequence ID" value="SVD31002.1"/>
    <property type="molecule type" value="Genomic_DNA"/>
</dbReference>
<organism evidence="1">
    <name type="scientific">marine metagenome</name>
    <dbReference type="NCBI Taxonomy" id="408172"/>
    <lineage>
        <taxon>unclassified sequences</taxon>
        <taxon>metagenomes</taxon>
        <taxon>ecological metagenomes</taxon>
    </lineage>
</organism>
<name>A0A382UAB7_9ZZZZ</name>
<proteinExistence type="predicted"/>
<dbReference type="Pfam" id="PF11053">
    <property type="entry name" value="DNA_Packaging"/>
    <property type="match status" value="1"/>
</dbReference>
<gene>
    <name evidence="1" type="ORF">METZ01_LOCUS383856</name>
</gene>
<sequence length="138" mass="15590">MKKTTVEKLNKVLDVTGDLIPVGNKKKAPDVEMIETDLTSDYDFSRDQYHNLVTKGNDALDELLAVAKESESARAYEVAAMLIRNLSDTTKELLQLQKTKKEIEKDVKDPHTVNNSLFIGSTKELQDLLLEKKNGKRK</sequence>
<protein>
    <recommendedName>
        <fullName evidence="2">Terminase small subunit</fullName>
    </recommendedName>
</protein>
<dbReference type="Gene3D" id="1.10.287.1060">
    <property type="entry name" value="ESAT-6-like"/>
    <property type="match status" value="1"/>
</dbReference>
<reference evidence="1" key="1">
    <citation type="submission" date="2018-05" db="EMBL/GenBank/DDBJ databases">
        <authorList>
            <person name="Lanie J.A."/>
            <person name="Ng W.-L."/>
            <person name="Kazmierczak K.M."/>
            <person name="Andrzejewski T.M."/>
            <person name="Davidsen T.M."/>
            <person name="Wayne K.J."/>
            <person name="Tettelin H."/>
            <person name="Glass J.I."/>
            <person name="Rusch D."/>
            <person name="Podicherti R."/>
            <person name="Tsui H.-C.T."/>
            <person name="Winkler M.E."/>
        </authorList>
    </citation>
    <scope>NUCLEOTIDE SEQUENCE</scope>
</reference>
<evidence type="ECO:0000313" key="1">
    <source>
        <dbReference type="EMBL" id="SVD31002.1"/>
    </source>
</evidence>
<evidence type="ECO:0008006" key="2">
    <source>
        <dbReference type="Google" id="ProtNLM"/>
    </source>
</evidence>
<dbReference type="AlphaFoldDB" id="A0A382UAB7"/>